<proteinExistence type="predicted"/>
<organism evidence="2 3">
    <name type="scientific">Sporothrix bragantina</name>
    <dbReference type="NCBI Taxonomy" id="671064"/>
    <lineage>
        <taxon>Eukaryota</taxon>
        <taxon>Fungi</taxon>
        <taxon>Dikarya</taxon>
        <taxon>Ascomycota</taxon>
        <taxon>Pezizomycotina</taxon>
        <taxon>Sordariomycetes</taxon>
        <taxon>Sordariomycetidae</taxon>
        <taxon>Ophiostomatales</taxon>
        <taxon>Ophiostomataceae</taxon>
        <taxon>Sporothrix</taxon>
    </lineage>
</organism>
<dbReference type="Proteomes" id="UP001642406">
    <property type="component" value="Unassembled WGS sequence"/>
</dbReference>
<comment type="caution">
    <text evidence="2">The sequence shown here is derived from an EMBL/GenBank/DDBJ whole genome shotgun (WGS) entry which is preliminary data.</text>
</comment>
<name>A0ABP0CJC3_9PEZI</name>
<keyword evidence="1" id="KW-0472">Membrane</keyword>
<keyword evidence="1" id="KW-0812">Transmembrane</keyword>
<evidence type="ECO:0000313" key="2">
    <source>
        <dbReference type="EMBL" id="CAK7231155.1"/>
    </source>
</evidence>
<dbReference type="EMBL" id="CAWUHC010000092">
    <property type="protein sequence ID" value="CAK7231155.1"/>
    <property type="molecule type" value="Genomic_DNA"/>
</dbReference>
<feature type="transmembrane region" description="Helical" evidence="1">
    <location>
        <begin position="27"/>
        <end position="46"/>
    </location>
</feature>
<protein>
    <submittedName>
        <fullName evidence="2">Uncharacterized protein</fullName>
    </submittedName>
</protein>
<keyword evidence="1" id="KW-1133">Transmembrane helix</keyword>
<keyword evidence="3" id="KW-1185">Reference proteome</keyword>
<sequence length="220" mass="23466">MGRCLVTILKTASGTLAEGAVETLAPFVFGAILIVTTATAIVLFGIGHVGVASLTESGVFGLTKDAVDTLLGLPRSHIRLEKRRDWVRWFFGRPRMTTADESQRASTTLASAAAEVAEGLFGQVLIQPDTDGLIPAVGAVDNVDQGEQSDRQSARSGSGIHFLADDFDPADFDPNNIRDTYSEVHEIIVPNEPAFLGREAEDLAPLPPVVPLDVPSVFNQ</sequence>
<reference evidence="2 3" key="1">
    <citation type="submission" date="2024-01" db="EMBL/GenBank/DDBJ databases">
        <authorList>
            <person name="Allen C."/>
            <person name="Tagirdzhanova G."/>
        </authorList>
    </citation>
    <scope>NUCLEOTIDE SEQUENCE [LARGE SCALE GENOMIC DNA]</scope>
</reference>
<evidence type="ECO:0000256" key="1">
    <source>
        <dbReference type="SAM" id="Phobius"/>
    </source>
</evidence>
<accession>A0ABP0CJC3</accession>
<evidence type="ECO:0000313" key="3">
    <source>
        <dbReference type="Proteomes" id="UP001642406"/>
    </source>
</evidence>
<gene>
    <name evidence="2" type="ORF">SBRCBS47491_007836</name>
</gene>